<dbReference type="RefSeq" id="WP_377607860.1">
    <property type="nucleotide sequence ID" value="NZ_JBHUME010000022.1"/>
</dbReference>
<protein>
    <submittedName>
        <fullName evidence="1">Uncharacterized protein</fullName>
    </submittedName>
</protein>
<gene>
    <name evidence="1" type="ORF">ACFSUF_25205</name>
</gene>
<sequence length="114" mass="12689">MRNITLSFARLDGCDLRQPVLAVLISENAAIHIEADIVWLDSVAPTSDPNVYELILHTPVGGVESDKSLTDYAFELLTYFAGTSALEFCVSNIVSADRDFELRLVGDTDYEERY</sequence>
<evidence type="ECO:0000313" key="1">
    <source>
        <dbReference type="EMBL" id="MFD2615711.1"/>
    </source>
</evidence>
<evidence type="ECO:0000313" key="2">
    <source>
        <dbReference type="Proteomes" id="UP001597541"/>
    </source>
</evidence>
<comment type="caution">
    <text evidence="1">The sequence shown here is derived from an EMBL/GenBank/DDBJ whole genome shotgun (WGS) entry which is preliminary data.</text>
</comment>
<organism evidence="1 2">
    <name type="scientific">Paenibacillus gansuensis</name>
    <dbReference type="NCBI Taxonomy" id="306542"/>
    <lineage>
        <taxon>Bacteria</taxon>
        <taxon>Bacillati</taxon>
        <taxon>Bacillota</taxon>
        <taxon>Bacilli</taxon>
        <taxon>Bacillales</taxon>
        <taxon>Paenibacillaceae</taxon>
        <taxon>Paenibacillus</taxon>
    </lineage>
</organism>
<keyword evidence="2" id="KW-1185">Reference proteome</keyword>
<name>A0ABW5PKZ8_9BACL</name>
<reference evidence="2" key="1">
    <citation type="journal article" date="2019" name="Int. J. Syst. Evol. Microbiol.">
        <title>The Global Catalogue of Microorganisms (GCM) 10K type strain sequencing project: providing services to taxonomists for standard genome sequencing and annotation.</title>
        <authorList>
            <consortium name="The Broad Institute Genomics Platform"/>
            <consortium name="The Broad Institute Genome Sequencing Center for Infectious Disease"/>
            <person name="Wu L."/>
            <person name="Ma J."/>
        </authorList>
    </citation>
    <scope>NUCLEOTIDE SEQUENCE [LARGE SCALE GENOMIC DNA]</scope>
    <source>
        <strain evidence="2">KCTC 3950</strain>
    </source>
</reference>
<dbReference type="EMBL" id="JBHUME010000022">
    <property type="protein sequence ID" value="MFD2615711.1"/>
    <property type="molecule type" value="Genomic_DNA"/>
</dbReference>
<accession>A0ABW5PKZ8</accession>
<dbReference type="Proteomes" id="UP001597541">
    <property type="component" value="Unassembled WGS sequence"/>
</dbReference>
<proteinExistence type="predicted"/>